<gene>
    <name evidence="7" type="ORF">BAA01_15990</name>
</gene>
<proteinExistence type="inferred from homology"/>
<dbReference type="InterPro" id="IPR013249">
    <property type="entry name" value="RNA_pol_sigma70_r4_t2"/>
</dbReference>
<dbReference type="InterPro" id="IPR014284">
    <property type="entry name" value="RNA_pol_sigma-70_dom"/>
</dbReference>
<dbReference type="Gene3D" id="1.10.10.10">
    <property type="entry name" value="Winged helix-like DNA-binding domain superfamily/Winged helix DNA-binding domain"/>
    <property type="match status" value="1"/>
</dbReference>
<name>A0A1Y3PW20_9BACI</name>
<dbReference type="AlphaFoldDB" id="A0A1Y3PW20"/>
<accession>A0A1Y3PW20</accession>
<comment type="caution">
    <text evidence="7">The sequence shown here is derived from an EMBL/GenBank/DDBJ whole genome shotgun (WGS) entry which is preliminary data.</text>
</comment>
<feature type="domain" description="RNA polymerase sigma factor 70 region 4 type 2" evidence="6">
    <location>
        <begin position="121"/>
        <end position="173"/>
    </location>
</feature>
<dbReference type="InterPro" id="IPR007627">
    <property type="entry name" value="RNA_pol_sigma70_r2"/>
</dbReference>
<evidence type="ECO:0000256" key="2">
    <source>
        <dbReference type="ARBA" id="ARBA00023015"/>
    </source>
</evidence>
<dbReference type="Pfam" id="PF08281">
    <property type="entry name" value="Sigma70_r4_2"/>
    <property type="match status" value="1"/>
</dbReference>
<dbReference type="NCBIfam" id="TIGR02937">
    <property type="entry name" value="sigma70-ECF"/>
    <property type="match status" value="1"/>
</dbReference>
<evidence type="ECO:0000259" key="6">
    <source>
        <dbReference type="Pfam" id="PF08281"/>
    </source>
</evidence>
<sequence length="186" mass="22457">MDDEQLVERIKQGDDDAFRELYHKYVHQVFRYVYLQIGDYQRTEELTQDIFMKVVKGLVRFRGQSRFQTWLFTIVRNCLTDELRTYKKKRLTMTVPQEDLIHMDDRFDTVEERVLREEAKEELIRHLQKLSDDYRVIILLVDLEGFSLREAAEILNRSEKATKSLHYRAMRQLRQVVEGGMNVEYS</sequence>
<dbReference type="SUPFAM" id="SSF88946">
    <property type="entry name" value="Sigma2 domain of RNA polymerase sigma factors"/>
    <property type="match status" value="1"/>
</dbReference>
<reference evidence="8" key="1">
    <citation type="submission" date="2016-06" db="EMBL/GenBank/DDBJ databases">
        <authorList>
            <person name="Nascimento L."/>
            <person name="Pereira R.V."/>
            <person name="Martins L.F."/>
            <person name="Quaggio R.B."/>
            <person name="Silva A.M."/>
            <person name="Setubal J.C."/>
        </authorList>
    </citation>
    <scope>NUCLEOTIDE SEQUENCE [LARGE SCALE GENOMIC DNA]</scope>
</reference>
<protein>
    <recommendedName>
        <fullName evidence="9">RNA polymerase subunit sigma-24</fullName>
    </recommendedName>
</protein>
<dbReference type="PANTHER" id="PTHR43133:SF51">
    <property type="entry name" value="RNA POLYMERASE SIGMA FACTOR"/>
    <property type="match status" value="1"/>
</dbReference>
<evidence type="ECO:0000259" key="5">
    <source>
        <dbReference type="Pfam" id="PF04542"/>
    </source>
</evidence>
<organism evidence="7 8">
    <name type="scientific">Bacillus thermozeamaize</name>
    <dbReference type="NCBI Taxonomy" id="230954"/>
    <lineage>
        <taxon>Bacteria</taxon>
        <taxon>Bacillati</taxon>
        <taxon>Bacillota</taxon>
        <taxon>Bacilli</taxon>
        <taxon>Bacillales</taxon>
        <taxon>Bacillaceae</taxon>
        <taxon>Bacillus</taxon>
    </lineage>
</organism>
<feature type="domain" description="RNA polymerase sigma-70 region 2" evidence="5">
    <location>
        <begin position="21"/>
        <end position="87"/>
    </location>
</feature>
<dbReference type="InterPro" id="IPR013324">
    <property type="entry name" value="RNA_pol_sigma_r3/r4-like"/>
</dbReference>
<evidence type="ECO:0000256" key="3">
    <source>
        <dbReference type="ARBA" id="ARBA00023082"/>
    </source>
</evidence>
<evidence type="ECO:0000313" key="7">
    <source>
        <dbReference type="EMBL" id="OUM90346.1"/>
    </source>
</evidence>
<dbReference type="GO" id="GO:0016987">
    <property type="term" value="F:sigma factor activity"/>
    <property type="evidence" value="ECO:0007669"/>
    <property type="project" value="UniProtKB-KW"/>
</dbReference>
<dbReference type="GO" id="GO:0003677">
    <property type="term" value="F:DNA binding"/>
    <property type="evidence" value="ECO:0007669"/>
    <property type="project" value="InterPro"/>
</dbReference>
<dbReference type="InterPro" id="IPR013325">
    <property type="entry name" value="RNA_pol_sigma_r2"/>
</dbReference>
<dbReference type="EMBL" id="LZRT01000019">
    <property type="protein sequence ID" value="OUM90346.1"/>
    <property type="molecule type" value="Genomic_DNA"/>
</dbReference>
<dbReference type="InterPro" id="IPR039425">
    <property type="entry name" value="RNA_pol_sigma-70-like"/>
</dbReference>
<comment type="similarity">
    <text evidence="1">Belongs to the sigma-70 factor family. ECF subfamily.</text>
</comment>
<dbReference type="Pfam" id="PF04542">
    <property type="entry name" value="Sigma70_r2"/>
    <property type="match status" value="1"/>
</dbReference>
<dbReference type="Gene3D" id="1.10.1740.10">
    <property type="match status" value="1"/>
</dbReference>
<evidence type="ECO:0000256" key="1">
    <source>
        <dbReference type="ARBA" id="ARBA00010641"/>
    </source>
</evidence>
<keyword evidence="3" id="KW-0731">Sigma factor</keyword>
<evidence type="ECO:0000313" key="8">
    <source>
        <dbReference type="Proteomes" id="UP000196475"/>
    </source>
</evidence>
<evidence type="ECO:0008006" key="9">
    <source>
        <dbReference type="Google" id="ProtNLM"/>
    </source>
</evidence>
<dbReference type="CDD" id="cd06171">
    <property type="entry name" value="Sigma70_r4"/>
    <property type="match status" value="1"/>
</dbReference>
<dbReference type="InterPro" id="IPR036388">
    <property type="entry name" value="WH-like_DNA-bd_sf"/>
</dbReference>
<dbReference type="PANTHER" id="PTHR43133">
    <property type="entry name" value="RNA POLYMERASE ECF-TYPE SIGMA FACTO"/>
    <property type="match status" value="1"/>
</dbReference>
<keyword evidence="2" id="KW-0805">Transcription regulation</keyword>
<evidence type="ECO:0000256" key="4">
    <source>
        <dbReference type="ARBA" id="ARBA00023163"/>
    </source>
</evidence>
<dbReference type="GO" id="GO:0006352">
    <property type="term" value="P:DNA-templated transcription initiation"/>
    <property type="evidence" value="ECO:0007669"/>
    <property type="project" value="InterPro"/>
</dbReference>
<dbReference type="SUPFAM" id="SSF88659">
    <property type="entry name" value="Sigma3 and sigma4 domains of RNA polymerase sigma factors"/>
    <property type="match status" value="1"/>
</dbReference>
<keyword evidence="4" id="KW-0804">Transcription</keyword>
<dbReference type="Proteomes" id="UP000196475">
    <property type="component" value="Unassembled WGS sequence"/>
</dbReference>